<dbReference type="Proteomes" id="UP000799772">
    <property type="component" value="Unassembled WGS sequence"/>
</dbReference>
<evidence type="ECO:0000313" key="1">
    <source>
        <dbReference type="EMBL" id="KAF2096187.1"/>
    </source>
</evidence>
<keyword evidence="2" id="KW-1185">Reference proteome</keyword>
<evidence type="ECO:0008006" key="3">
    <source>
        <dbReference type="Google" id="ProtNLM"/>
    </source>
</evidence>
<dbReference type="EMBL" id="ML978130">
    <property type="protein sequence ID" value="KAF2096187.1"/>
    <property type="molecule type" value="Genomic_DNA"/>
</dbReference>
<dbReference type="AlphaFoldDB" id="A0A9P4IAM4"/>
<reference evidence="1" key="1">
    <citation type="journal article" date="2020" name="Stud. Mycol.">
        <title>101 Dothideomycetes genomes: a test case for predicting lifestyles and emergence of pathogens.</title>
        <authorList>
            <person name="Haridas S."/>
            <person name="Albert R."/>
            <person name="Binder M."/>
            <person name="Bloem J."/>
            <person name="Labutti K."/>
            <person name="Salamov A."/>
            <person name="Andreopoulos B."/>
            <person name="Baker S."/>
            <person name="Barry K."/>
            <person name="Bills G."/>
            <person name="Bluhm B."/>
            <person name="Cannon C."/>
            <person name="Castanera R."/>
            <person name="Culley D."/>
            <person name="Daum C."/>
            <person name="Ezra D."/>
            <person name="Gonzalez J."/>
            <person name="Henrissat B."/>
            <person name="Kuo A."/>
            <person name="Liang C."/>
            <person name="Lipzen A."/>
            <person name="Lutzoni F."/>
            <person name="Magnuson J."/>
            <person name="Mondo S."/>
            <person name="Nolan M."/>
            <person name="Ohm R."/>
            <person name="Pangilinan J."/>
            <person name="Park H.-J."/>
            <person name="Ramirez L."/>
            <person name="Alfaro M."/>
            <person name="Sun H."/>
            <person name="Tritt A."/>
            <person name="Yoshinaga Y."/>
            <person name="Zwiers L.-H."/>
            <person name="Turgeon B."/>
            <person name="Goodwin S."/>
            <person name="Spatafora J."/>
            <person name="Crous P."/>
            <person name="Grigoriev I."/>
        </authorList>
    </citation>
    <scope>NUCLEOTIDE SEQUENCE</scope>
    <source>
        <strain evidence="1">CBS 133067</strain>
    </source>
</reference>
<gene>
    <name evidence="1" type="ORF">NA57DRAFT_78958</name>
</gene>
<proteinExistence type="predicted"/>
<organism evidence="1 2">
    <name type="scientific">Rhizodiscina lignyota</name>
    <dbReference type="NCBI Taxonomy" id="1504668"/>
    <lineage>
        <taxon>Eukaryota</taxon>
        <taxon>Fungi</taxon>
        <taxon>Dikarya</taxon>
        <taxon>Ascomycota</taxon>
        <taxon>Pezizomycotina</taxon>
        <taxon>Dothideomycetes</taxon>
        <taxon>Pleosporomycetidae</taxon>
        <taxon>Aulographales</taxon>
        <taxon>Rhizodiscinaceae</taxon>
        <taxon>Rhizodiscina</taxon>
    </lineage>
</organism>
<dbReference type="OrthoDB" id="5958943at2759"/>
<protein>
    <recommendedName>
        <fullName evidence="3">Transcription factor domain-containing protein</fullName>
    </recommendedName>
</protein>
<sequence>MLLEGSKTCRHCYHLGRRCTFEFVTARAGEKRKILAENDSLEPNIHDAPDPHSSIQDRFAISWLDRLDQDVTRSSEVLTTDHSASLRDRDNQLLELLPVAFPDLADLLLAWNQHPTNSPITYQDTPSSSEDSGTVSFGEMLSSAIAVYEQEVPRVAPNSPIGLLNSAFMTQVLGDRLNQVYKAVFGECASRFLSQSCNTYAKSRPYSLVDHQNYSKPSSPSETKSHHSSDQIERTIWNCNVDSGFSASQSPPLASDESTAQLTLIGIARFLDNFGNLYGNHLTKKEQNAQEEMVLAVVQAFSMQWIPPSDGEERYCDTWNRAHHFLIRCHKTRSFRYIYSVLLFHMVTVPTEMEKKLSEDTTPNGLLDRALQEMQVLAGFVQRYCKQLPSHSIYGTLLETAVSVFQWYGYIRDTVASSVGERPCFLPDATHYDEDPEPQLLNASVIGDAPGGCEHGSESFFQLLRLVLRVKTASKESFGATRLNESRLETSIQRCSSFIEWTIPTCRKWLETLEIQCSDLSGTTQASSALFLAFWSFGVLSFVETLDAIAASPSGPTAKNLETFSKRDSYATEAMATLTRVARLVEEVQLFNLTSELLLGQLHANTSLVVATLVKGIRFALRSNASSAAEFVTIQPLLAWLSALGTTISGSISAAIVMKDLLHEFGDALMEGCF</sequence>
<comment type="caution">
    <text evidence="1">The sequence shown here is derived from an EMBL/GenBank/DDBJ whole genome shotgun (WGS) entry which is preliminary data.</text>
</comment>
<name>A0A9P4IAM4_9PEZI</name>
<accession>A0A9P4IAM4</accession>
<evidence type="ECO:0000313" key="2">
    <source>
        <dbReference type="Proteomes" id="UP000799772"/>
    </source>
</evidence>